<reference evidence="1 2" key="1">
    <citation type="journal article" date="2020" name="Phytopathology">
        <title>Genome Sequence Resources of Colletotrichum truncatum, C. plurivorum, C. musicola, and C. sojae: Four Species Pathogenic to Soybean (Glycine max).</title>
        <authorList>
            <person name="Rogerio F."/>
            <person name="Boufleur T.R."/>
            <person name="Ciampi-Guillardi M."/>
            <person name="Sukno S.A."/>
            <person name="Thon M.R."/>
            <person name="Massola Junior N.S."/>
            <person name="Baroncelli R."/>
        </authorList>
    </citation>
    <scope>NUCLEOTIDE SEQUENCE [LARGE SCALE GENOMIC DNA]</scope>
    <source>
        <strain evidence="1 2">CMES1059</strain>
    </source>
</reference>
<organism evidence="1 2">
    <name type="scientific">Colletotrichum truncatum</name>
    <name type="common">Anthracnose fungus</name>
    <name type="synonym">Colletotrichum capsici</name>
    <dbReference type="NCBI Taxonomy" id="5467"/>
    <lineage>
        <taxon>Eukaryota</taxon>
        <taxon>Fungi</taxon>
        <taxon>Dikarya</taxon>
        <taxon>Ascomycota</taxon>
        <taxon>Pezizomycotina</taxon>
        <taxon>Sordariomycetes</taxon>
        <taxon>Hypocreomycetidae</taxon>
        <taxon>Glomerellales</taxon>
        <taxon>Glomerellaceae</taxon>
        <taxon>Colletotrichum</taxon>
        <taxon>Colletotrichum truncatum species complex</taxon>
    </lineage>
</organism>
<dbReference type="Proteomes" id="UP000805649">
    <property type="component" value="Unassembled WGS sequence"/>
</dbReference>
<name>A0ACC3YDJ9_COLTU</name>
<dbReference type="EMBL" id="VUJX02000013">
    <property type="protein sequence ID" value="KAL0929919.1"/>
    <property type="molecule type" value="Genomic_DNA"/>
</dbReference>
<comment type="caution">
    <text evidence="1">The sequence shown here is derived from an EMBL/GenBank/DDBJ whole genome shotgun (WGS) entry which is preliminary data.</text>
</comment>
<accession>A0ACC3YDJ9</accession>
<evidence type="ECO:0000313" key="2">
    <source>
        <dbReference type="Proteomes" id="UP000805649"/>
    </source>
</evidence>
<keyword evidence="2" id="KW-1185">Reference proteome</keyword>
<protein>
    <submittedName>
        <fullName evidence="1">Uncharacterized protein</fullName>
    </submittedName>
</protein>
<gene>
    <name evidence="1" type="ORF">CTRU02_215128</name>
</gene>
<evidence type="ECO:0000313" key="1">
    <source>
        <dbReference type="EMBL" id="KAL0929919.1"/>
    </source>
</evidence>
<sequence>MIGRIKPSLGKAEGYGLTPAELQKYFGIDAKRFGELPKRVAVPVLHGYNIEYQWYRVEGTLYLVEPIEWIPVVSRRDTYPLSEVVTEVTVETEDARISDFAADAMASLSISAGGSYAGITAEAKASTSVSFRYAEKSEHRRKTRSIQEMGKIQVDQIWVYPKLNCRIIKQQRIEYTIDEPTWKIKIPTCNDGEWESRNIDQHRLDESYPVIHPVPMTGNGRGDMAWLCPIFNHSENGDVTDISTLMSRSTWKSWFFYDSFPWKEPEEDEQKHLVVSASNSGIAFGPMVSWIALNKE</sequence>
<proteinExistence type="predicted"/>